<dbReference type="GO" id="GO:0044874">
    <property type="term" value="P:lipoprotein localization to outer membrane"/>
    <property type="evidence" value="ECO:0007669"/>
    <property type="project" value="TreeGrafter"/>
</dbReference>
<feature type="transmembrane region" description="Helical" evidence="7">
    <location>
        <begin position="20"/>
        <end position="46"/>
    </location>
</feature>
<proteinExistence type="inferred from homology"/>
<dbReference type="Pfam" id="PF02687">
    <property type="entry name" value="FtsX"/>
    <property type="match status" value="1"/>
</dbReference>
<keyword evidence="11" id="KW-1185">Reference proteome</keyword>
<feature type="transmembrane region" description="Helical" evidence="7">
    <location>
        <begin position="276"/>
        <end position="302"/>
    </location>
</feature>
<keyword evidence="3" id="KW-1003">Cell membrane</keyword>
<dbReference type="PANTHER" id="PTHR30489:SF0">
    <property type="entry name" value="LIPOPROTEIN-RELEASING SYSTEM TRANSMEMBRANE PROTEIN LOLE"/>
    <property type="match status" value="1"/>
</dbReference>
<evidence type="ECO:0000256" key="6">
    <source>
        <dbReference type="ARBA" id="ARBA00023136"/>
    </source>
</evidence>
<evidence type="ECO:0000313" key="10">
    <source>
        <dbReference type="EMBL" id="URW79732.1"/>
    </source>
</evidence>
<organism evidence="10 11">
    <name type="scientific">Xiashengella succiniciproducens</name>
    <dbReference type="NCBI Taxonomy" id="2949635"/>
    <lineage>
        <taxon>Bacteria</taxon>
        <taxon>Pseudomonadati</taxon>
        <taxon>Bacteroidota</taxon>
        <taxon>Bacteroidia</taxon>
        <taxon>Marinilabiliales</taxon>
        <taxon>Marinilabiliaceae</taxon>
        <taxon>Xiashengella</taxon>
    </lineage>
</organism>
<evidence type="ECO:0000256" key="2">
    <source>
        <dbReference type="ARBA" id="ARBA00005236"/>
    </source>
</evidence>
<evidence type="ECO:0000313" key="11">
    <source>
        <dbReference type="Proteomes" id="UP001056426"/>
    </source>
</evidence>
<keyword evidence="5 7" id="KW-1133">Transmembrane helix</keyword>
<reference evidence="10" key="2">
    <citation type="submission" date="2022-06" db="EMBL/GenBank/DDBJ databases">
        <title>Xiashengella guii gen. nov. sp. nov., a bacterium isolated form anaerobic digestion tank.</title>
        <authorList>
            <person name="Huang H."/>
        </authorList>
    </citation>
    <scope>NUCLEOTIDE SEQUENCE</scope>
    <source>
        <strain evidence="10">Ai-910</strain>
    </source>
</reference>
<feature type="domain" description="MacB-like periplasmic core" evidence="9">
    <location>
        <begin position="26"/>
        <end position="157"/>
    </location>
</feature>
<dbReference type="InterPro" id="IPR025857">
    <property type="entry name" value="MacB_PCD"/>
</dbReference>
<evidence type="ECO:0000256" key="5">
    <source>
        <dbReference type="ARBA" id="ARBA00022989"/>
    </source>
</evidence>
<evidence type="ECO:0000259" key="9">
    <source>
        <dbReference type="Pfam" id="PF12704"/>
    </source>
</evidence>
<dbReference type="GO" id="GO:0098797">
    <property type="term" value="C:plasma membrane protein complex"/>
    <property type="evidence" value="ECO:0007669"/>
    <property type="project" value="TreeGrafter"/>
</dbReference>
<evidence type="ECO:0000256" key="7">
    <source>
        <dbReference type="SAM" id="Phobius"/>
    </source>
</evidence>
<dbReference type="PANTHER" id="PTHR30489">
    <property type="entry name" value="LIPOPROTEIN-RELEASING SYSTEM TRANSMEMBRANE PROTEIN LOLE"/>
    <property type="match status" value="1"/>
</dbReference>
<reference evidence="10" key="1">
    <citation type="submission" date="2022-05" db="EMBL/GenBank/DDBJ databases">
        <authorList>
            <person name="Sun X."/>
        </authorList>
    </citation>
    <scope>NUCLEOTIDE SEQUENCE</scope>
    <source>
        <strain evidence="10">Ai-910</strain>
    </source>
</reference>
<feature type="transmembrane region" description="Helical" evidence="7">
    <location>
        <begin position="379"/>
        <end position="398"/>
    </location>
</feature>
<protein>
    <submittedName>
        <fullName evidence="10">FtsX-like permease family protein</fullName>
    </submittedName>
</protein>
<feature type="transmembrane region" description="Helical" evidence="7">
    <location>
        <begin position="323"/>
        <end position="350"/>
    </location>
</feature>
<keyword evidence="6 7" id="KW-0472">Membrane</keyword>
<dbReference type="InterPro" id="IPR003838">
    <property type="entry name" value="ABC3_permease_C"/>
</dbReference>
<comment type="subcellular location">
    <subcellularLocation>
        <location evidence="1">Cell membrane</location>
        <topology evidence="1">Multi-pass membrane protein</topology>
    </subcellularLocation>
</comment>
<feature type="domain" description="ABC3 transporter permease C-terminal" evidence="8">
    <location>
        <begin position="280"/>
        <end position="403"/>
    </location>
</feature>
<accession>A0A9J6ZP94</accession>
<gene>
    <name evidence="10" type="ORF">M9189_12850</name>
</gene>
<comment type="similarity">
    <text evidence="2">Belongs to the ABC-4 integral membrane protein family. LolC/E subfamily.</text>
</comment>
<dbReference type="Proteomes" id="UP001056426">
    <property type="component" value="Chromosome"/>
</dbReference>
<name>A0A9J6ZP94_9BACT</name>
<evidence type="ECO:0000256" key="3">
    <source>
        <dbReference type="ARBA" id="ARBA00022475"/>
    </source>
</evidence>
<dbReference type="EMBL" id="CP098400">
    <property type="protein sequence ID" value="URW79732.1"/>
    <property type="molecule type" value="Genomic_DNA"/>
</dbReference>
<dbReference type="InterPro" id="IPR051447">
    <property type="entry name" value="Lipoprotein-release_system"/>
</dbReference>
<dbReference type="Pfam" id="PF12704">
    <property type="entry name" value="MacB_PCD"/>
    <property type="match status" value="1"/>
</dbReference>
<dbReference type="KEGG" id="alkq:M9189_12850"/>
<evidence type="ECO:0000256" key="1">
    <source>
        <dbReference type="ARBA" id="ARBA00004651"/>
    </source>
</evidence>
<dbReference type="RefSeq" id="WP_250723817.1">
    <property type="nucleotide sequence ID" value="NZ_CP098400.1"/>
</dbReference>
<evidence type="ECO:0000256" key="4">
    <source>
        <dbReference type="ARBA" id="ARBA00022692"/>
    </source>
</evidence>
<sequence length="412" mass="46278">MSIAVRIAIRYLLAKKSRNIINIIAWISVIGVMIGAFGLLIVLSVFNGLHDLVGSLYGSFDPDLKVTPRTGKVFSTDSINYEGLVRIEGVDALTEALEDHTLFRFGKRQVPGLVLGVDDNFNKVSSIDSIIVEGESSLRDNVFNKGILGYALADQLGYRLNFVTPLMLYTPERTKKINPARPDQAFTSSYINPSGIFMVNQIDYDANYVIIHIDQARQMLSYDTTIVSWLGIKLSDPLAGNGVKEEVKKTLGENFLVQNREEQHETFYKMMAMEKLIAYLILSFILLIAIFNVISTLSMLIFEKRHSISTLRSMGADRKLINRIFLTEGWLISLAGAGAGLGLGLLAIWLQQTFGLIRFSGEGTFIVEYYPVILRWRDVLLVFVTVSVTGFLAAWYPVRSIVNRYYTELQKE</sequence>
<dbReference type="AlphaFoldDB" id="A0A9J6ZP94"/>
<keyword evidence="4 7" id="KW-0812">Transmembrane</keyword>
<evidence type="ECO:0000259" key="8">
    <source>
        <dbReference type="Pfam" id="PF02687"/>
    </source>
</evidence>